<dbReference type="AlphaFoldDB" id="A0AA41XQX8"/>
<dbReference type="EMBL" id="JACKVH010000017">
    <property type="protein sequence ID" value="MCV7380653.1"/>
    <property type="molecule type" value="Genomic_DNA"/>
</dbReference>
<organism evidence="2 3">
    <name type="scientific">Mycobacterium alsense</name>
    <dbReference type="NCBI Taxonomy" id="324058"/>
    <lineage>
        <taxon>Bacteria</taxon>
        <taxon>Bacillati</taxon>
        <taxon>Actinomycetota</taxon>
        <taxon>Actinomycetes</taxon>
        <taxon>Mycobacteriales</taxon>
        <taxon>Mycobacteriaceae</taxon>
        <taxon>Mycobacterium</taxon>
    </lineage>
</organism>
<accession>A0AA41XQX8</accession>
<dbReference type="SUPFAM" id="SSF54427">
    <property type="entry name" value="NTF2-like"/>
    <property type="match status" value="1"/>
</dbReference>
<evidence type="ECO:0000313" key="3">
    <source>
        <dbReference type="Proteomes" id="UP001141650"/>
    </source>
</evidence>
<dbReference type="Pfam" id="PF13577">
    <property type="entry name" value="SnoaL_4"/>
    <property type="match status" value="1"/>
</dbReference>
<feature type="domain" description="SnoaL-like" evidence="1">
    <location>
        <begin position="22"/>
        <end position="152"/>
    </location>
</feature>
<evidence type="ECO:0000313" key="2">
    <source>
        <dbReference type="EMBL" id="MCV7380653.1"/>
    </source>
</evidence>
<dbReference type="InterPro" id="IPR037401">
    <property type="entry name" value="SnoaL-like"/>
</dbReference>
<protein>
    <submittedName>
        <fullName evidence="2">Nuclear transport factor 2 family protein</fullName>
    </submittedName>
</protein>
<gene>
    <name evidence="2" type="ORF">H7K38_18630</name>
</gene>
<proteinExistence type="predicted"/>
<dbReference type="InterPro" id="IPR032710">
    <property type="entry name" value="NTF2-like_dom_sf"/>
</dbReference>
<reference evidence="2" key="1">
    <citation type="submission" date="2020-07" db="EMBL/GenBank/DDBJ databases">
        <authorList>
            <person name="Pettersson B.M.F."/>
            <person name="Behra P.R.K."/>
            <person name="Ramesh M."/>
            <person name="Das S."/>
            <person name="Dasgupta S."/>
            <person name="Kirsebom L.A."/>
        </authorList>
    </citation>
    <scope>NUCLEOTIDE SEQUENCE</scope>
    <source>
        <strain evidence="2">CCUG 55640</strain>
    </source>
</reference>
<sequence>MRINVIVRRKARSRGGQVEAWEVEARESVRQTLADYTAATDRFDLRALAACFADEGVLEFTGGAQPLVGPAAIEAGLGAAVSRSSEAGQPARRIPTHVRHHVSSIRFGSVDRGRVEVGSYFAVHTDIGLDHWGRYRDVLAPVNGRWLFTHRRISVDAFAPDSLMAPGPVTRS</sequence>
<dbReference type="Gene3D" id="3.10.450.50">
    <property type="match status" value="1"/>
</dbReference>
<evidence type="ECO:0000259" key="1">
    <source>
        <dbReference type="Pfam" id="PF13577"/>
    </source>
</evidence>
<name>A0AA41XQX8_9MYCO</name>
<reference evidence="2" key="2">
    <citation type="journal article" date="2022" name="BMC Genomics">
        <title>Comparative genome analysis of mycobacteria focusing on tRNA and non-coding RNA.</title>
        <authorList>
            <person name="Behra P.R.K."/>
            <person name="Pettersson B.M.F."/>
            <person name="Ramesh M."/>
            <person name="Das S."/>
            <person name="Dasgupta S."/>
            <person name="Kirsebom L.A."/>
        </authorList>
    </citation>
    <scope>NUCLEOTIDE SEQUENCE</scope>
    <source>
        <strain evidence="2">CCUG 55640</strain>
    </source>
</reference>
<dbReference type="Proteomes" id="UP001141650">
    <property type="component" value="Unassembled WGS sequence"/>
</dbReference>
<comment type="caution">
    <text evidence="2">The sequence shown here is derived from an EMBL/GenBank/DDBJ whole genome shotgun (WGS) entry which is preliminary data.</text>
</comment>